<sequence length="92" mass="10652">MSKEGEKRKHVANDAVSDSQVKKQARDVTDEEVEEFSAILRRMKTAVKYFRRGEASQRRWAESLEEQIVQDVKEKRDTGNLGLDLNETPTQE</sequence>
<dbReference type="EMBL" id="CM003376">
    <property type="protein sequence ID" value="KOM45786.1"/>
    <property type="molecule type" value="Genomic_DNA"/>
</dbReference>
<dbReference type="PANTHER" id="PTHR35735">
    <property type="entry name" value="PROTEIN NIM1-INTERACTING 2"/>
    <property type="match status" value="1"/>
</dbReference>
<dbReference type="Gramene" id="KOM45786">
    <property type="protein sequence ID" value="KOM45786"/>
    <property type="gene ID" value="LR48_Vigan06g109200"/>
</dbReference>
<dbReference type="AlphaFoldDB" id="A0A0L9UST7"/>
<evidence type="ECO:0000313" key="2">
    <source>
        <dbReference type="EMBL" id="KOM45786.1"/>
    </source>
</evidence>
<organism evidence="2 3">
    <name type="scientific">Phaseolus angularis</name>
    <name type="common">Azuki bean</name>
    <name type="synonym">Vigna angularis</name>
    <dbReference type="NCBI Taxonomy" id="3914"/>
    <lineage>
        <taxon>Eukaryota</taxon>
        <taxon>Viridiplantae</taxon>
        <taxon>Streptophyta</taxon>
        <taxon>Embryophyta</taxon>
        <taxon>Tracheophyta</taxon>
        <taxon>Spermatophyta</taxon>
        <taxon>Magnoliopsida</taxon>
        <taxon>eudicotyledons</taxon>
        <taxon>Gunneridae</taxon>
        <taxon>Pentapetalae</taxon>
        <taxon>rosids</taxon>
        <taxon>fabids</taxon>
        <taxon>Fabales</taxon>
        <taxon>Fabaceae</taxon>
        <taxon>Papilionoideae</taxon>
        <taxon>50 kb inversion clade</taxon>
        <taxon>NPAAA clade</taxon>
        <taxon>indigoferoid/millettioid clade</taxon>
        <taxon>Phaseoleae</taxon>
        <taxon>Vigna</taxon>
    </lineage>
</organism>
<name>A0A0L9UST7_PHAAN</name>
<dbReference type="GO" id="GO:0010112">
    <property type="term" value="P:regulation of systemic acquired resistance"/>
    <property type="evidence" value="ECO:0007669"/>
    <property type="project" value="InterPro"/>
</dbReference>
<reference evidence="3" key="1">
    <citation type="journal article" date="2015" name="Proc. Natl. Acad. Sci. U.S.A.">
        <title>Genome sequencing of adzuki bean (Vigna angularis) provides insight into high starch and low fat accumulation and domestication.</title>
        <authorList>
            <person name="Yang K."/>
            <person name="Tian Z."/>
            <person name="Chen C."/>
            <person name="Luo L."/>
            <person name="Zhao B."/>
            <person name="Wang Z."/>
            <person name="Yu L."/>
            <person name="Li Y."/>
            <person name="Sun Y."/>
            <person name="Li W."/>
            <person name="Chen Y."/>
            <person name="Li Y."/>
            <person name="Zhang Y."/>
            <person name="Ai D."/>
            <person name="Zhao J."/>
            <person name="Shang C."/>
            <person name="Ma Y."/>
            <person name="Wu B."/>
            <person name="Wang M."/>
            <person name="Gao L."/>
            <person name="Sun D."/>
            <person name="Zhang P."/>
            <person name="Guo F."/>
            <person name="Wang W."/>
            <person name="Li Y."/>
            <person name="Wang J."/>
            <person name="Varshney R.K."/>
            <person name="Wang J."/>
            <person name="Ling H.Q."/>
            <person name="Wan P."/>
        </authorList>
    </citation>
    <scope>NUCLEOTIDE SEQUENCE</scope>
    <source>
        <strain evidence="3">cv. Jingnong 6</strain>
    </source>
</reference>
<dbReference type="PANTHER" id="PTHR35735:SF4">
    <property type="entry name" value="PROTEIN NIM1-INTERACTING 2"/>
    <property type="match status" value="1"/>
</dbReference>
<dbReference type="OMA" id="CIDEIIG"/>
<gene>
    <name evidence="2" type="ORF">LR48_Vigan06g109200</name>
</gene>
<evidence type="ECO:0000313" key="3">
    <source>
        <dbReference type="Proteomes" id="UP000053144"/>
    </source>
</evidence>
<protein>
    <submittedName>
        <fullName evidence="2">Uncharacterized protein</fullName>
    </submittedName>
</protein>
<dbReference type="InterPro" id="IPR034577">
    <property type="entry name" value="NIMIN-2"/>
</dbReference>
<feature type="region of interest" description="Disordered" evidence="1">
    <location>
        <begin position="1"/>
        <end position="30"/>
    </location>
</feature>
<proteinExistence type="predicted"/>
<accession>A0A0L9UST7</accession>
<dbReference type="Proteomes" id="UP000053144">
    <property type="component" value="Chromosome 6"/>
</dbReference>
<evidence type="ECO:0000256" key="1">
    <source>
        <dbReference type="SAM" id="MobiDB-lite"/>
    </source>
</evidence>